<evidence type="ECO:0000313" key="2">
    <source>
        <dbReference type="EMBL" id="KIX09328.1"/>
    </source>
</evidence>
<evidence type="ECO:0000256" key="1">
    <source>
        <dbReference type="SAM" id="MobiDB-lite"/>
    </source>
</evidence>
<protein>
    <submittedName>
        <fullName evidence="2">Uncharacterized protein</fullName>
    </submittedName>
</protein>
<dbReference type="RefSeq" id="XP_013276464.1">
    <property type="nucleotide sequence ID" value="XM_013421010.1"/>
</dbReference>
<name>A0A0D2HF47_9EURO</name>
<dbReference type="HOGENOM" id="CLU_953592_0_0_1"/>
<accession>A0A0D2HF47</accession>
<evidence type="ECO:0000313" key="3">
    <source>
        <dbReference type="Proteomes" id="UP000053617"/>
    </source>
</evidence>
<dbReference type="VEuPathDB" id="FungiDB:Z518_00407"/>
<dbReference type="EMBL" id="KN847475">
    <property type="protein sequence ID" value="KIX09328.1"/>
    <property type="molecule type" value="Genomic_DNA"/>
</dbReference>
<reference evidence="2 3" key="1">
    <citation type="submission" date="2015-01" db="EMBL/GenBank/DDBJ databases">
        <title>The Genome Sequence of Rhinocladiella mackenzie CBS 650.93.</title>
        <authorList>
            <consortium name="The Broad Institute Genomics Platform"/>
            <person name="Cuomo C."/>
            <person name="de Hoog S."/>
            <person name="Gorbushina A."/>
            <person name="Stielow B."/>
            <person name="Teixiera M."/>
            <person name="Abouelleil A."/>
            <person name="Chapman S.B."/>
            <person name="Priest M."/>
            <person name="Young S.K."/>
            <person name="Wortman J."/>
            <person name="Nusbaum C."/>
            <person name="Birren B."/>
        </authorList>
    </citation>
    <scope>NUCLEOTIDE SEQUENCE [LARGE SCALE GENOMIC DNA]</scope>
    <source>
        <strain evidence="2 3">CBS 650.93</strain>
    </source>
</reference>
<sequence>MNDSTVETSRSPQGHPDVEVEPDVHEAHGRRPGSQSSPSLPFDYQPERAICRTRKSFTSPIKSAGHKIKEFVLDLLNAKNRVIVMMHLHLAIGVDNRRDLQALKTIVSECKKDLVDPEEGKTIQLHIPANHNCDKGTQGFWARLDTGSLVQSFVREGVILDINGTYTPLESLTAGRRARCQNIRSLGVNQLPLPVLGIASLQVFHPDAPNVLITWPYMVLSQECDIECDFLLGTDWLYALETCLQAKKTRSRQNATTVSMAYVVDGPAENDVRMSRDEKRIHEFISHAHLAA</sequence>
<gene>
    <name evidence="2" type="ORF">Z518_00407</name>
</gene>
<proteinExistence type="predicted"/>
<feature type="region of interest" description="Disordered" evidence="1">
    <location>
        <begin position="1"/>
        <end position="43"/>
    </location>
</feature>
<dbReference type="OrthoDB" id="10569209at2759"/>
<dbReference type="AlphaFoldDB" id="A0A0D2HF47"/>
<feature type="compositionally biased region" description="Polar residues" evidence="1">
    <location>
        <begin position="1"/>
        <end position="12"/>
    </location>
</feature>
<dbReference type="Proteomes" id="UP000053617">
    <property type="component" value="Unassembled WGS sequence"/>
</dbReference>
<feature type="compositionally biased region" description="Basic and acidic residues" evidence="1">
    <location>
        <begin position="16"/>
        <end position="29"/>
    </location>
</feature>
<dbReference type="GeneID" id="25288478"/>
<organism evidence="2 3">
    <name type="scientific">Rhinocladiella mackenziei CBS 650.93</name>
    <dbReference type="NCBI Taxonomy" id="1442369"/>
    <lineage>
        <taxon>Eukaryota</taxon>
        <taxon>Fungi</taxon>
        <taxon>Dikarya</taxon>
        <taxon>Ascomycota</taxon>
        <taxon>Pezizomycotina</taxon>
        <taxon>Eurotiomycetes</taxon>
        <taxon>Chaetothyriomycetidae</taxon>
        <taxon>Chaetothyriales</taxon>
        <taxon>Herpotrichiellaceae</taxon>
        <taxon>Rhinocladiella</taxon>
    </lineage>
</organism>
<keyword evidence="3" id="KW-1185">Reference proteome</keyword>